<sequence length="300" mass="33996">MRLKSKLIHHPSRRFKYNSEKAQNNPNFPKQDQRMTQTRNGLETEEHAQQPSWPPMQNPSFVPGAPLHEVKGNTCDKTHPNAPADIEVEVIASQDTAEPDVIMQEKPFQAEPINPNYPYDQSCVGACNNACHLAGALRLLSHSDWPQGVVYPHPIHQALRHVAKNGKQNDPRVDFFIHRSLALLHPEDPHAQQDSLHTLIRILSQLTDPRFRQGFVSRSVKKEVCKDDTCPSEIAHSSSEYLQLAPIMDDEPFDLSTICSKFSSEFKEVDRKCTECGTNSIRGTNAFEEHPLHFYLYAGC</sequence>
<evidence type="ECO:0000256" key="1">
    <source>
        <dbReference type="SAM" id="MobiDB-lite"/>
    </source>
</evidence>
<dbReference type="AlphaFoldDB" id="A0A813GGC4"/>
<reference evidence="2" key="1">
    <citation type="submission" date="2021-02" db="EMBL/GenBank/DDBJ databases">
        <authorList>
            <person name="Dougan E. K."/>
            <person name="Rhodes N."/>
            <person name="Thang M."/>
            <person name="Chan C."/>
        </authorList>
    </citation>
    <scope>NUCLEOTIDE SEQUENCE</scope>
</reference>
<evidence type="ECO:0000313" key="3">
    <source>
        <dbReference type="Proteomes" id="UP000654075"/>
    </source>
</evidence>
<comment type="caution">
    <text evidence="2">The sequence shown here is derived from an EMBL/GenBank/DDBJ whole genome shotgun (WGS) entry which is preliminary data.</text>
</comment>
<dbReference type="Proteomes" id="UP000654075">
    <property type="component" value="Unassembled WGS sequence"/>
</dbReference>
<feature type="region of interest" description="Disordered" evidence="1">
    <location>
        <begin position="19"/>
        <end position="56"/>
    </location>
</feature>
<name>A0A813GGC4_POLGL</name>
<proteinExistence type="predicted"/>
<accession>A0A813GGC4</accession>
<feature type="compositionally biased region" description="Polar residues" evidence="1">
    <location>
        <begin position="20"/>
        <end position="41"/>
    </location>
</feature>
<organism evidence="2 3">
    <name type="scientific">Polarella glacialis</name>
    <name type="common">Dinoflagellate</name>
    <dbReference type="NCBI Taxonomy" id="89957"/>
    <lineage>
        <taxon>Eukaryota</taxon>
        <taxon>Sar</taxon>
        <taxon>Alveolata</taxon>
        <taxon>Dinophyceae</taxon>
        <taxon>Suessiales</taxon>
        <taxon>Suessiaceae</taxon>
        <taxon>Polarella</taxon>
    </lineage>
</organism>
<protein>
    <submittedName>
        <fullName evidence="2">Uncharacterized protein</fullName>
    </submittedName>
</protein>
<keyword evidence="3" id="KW-1185">Reference proteome</keyword>
<evidence type="ECO:0000313" key="2">
    <source>
        <dbReference type="EMBL" id="CAE8624115.1"/>
    </source>
</evidence>
<dbReference type="EMBL" id="CAJNNV010028323">
    <property type="protein sequence ID" value="CAE8624115.1"/>
    <property type="molecule type" value="Genomic_DNA"/>
</dbReference>
<gene>
    <name evidence="2" type="ORF">PGLA1383_LOCUS41307</name>
</gene>